<dbReference type="InterPro" id="IPR023214">
    <property type="entry name" value="HAD_sf"/>
</dbReference>
<evidence type="ECO:0000313" key="9">
    <source>
        <dbReference type="EMBL" id="GGI00250.1"/>
    </source>
</evidence>
<dbReference type="RefSeq" id="WP_188573005.1">
    <property type="nucleotide sequence ID" value="NZ_BMFW01000025.1"/>
</dbReference>
<gene>
    <name evidence="9" type="ORF">GCM10007170_36960</name>
</gene>
<dbReference type="Gene3D" id="1.20.1110.10">
    <property type="entry name" value="Calcium-transporting ATPase, transmembrane domain"/>
    <property type="match status" value="1"/>
</dbReference>
<feature type="transmembrane region" description="Helical" evidence="7">
    <location>
        <begin position="720"/>
        <end position="738"/>
    </location>
</feature>
<dbReference type="EMBL" id="BMFW01000025">
    <property type="protein sequence ID" value="GGI00250.1"/>
    <property type="molecule type" value="Genomic_DNA"/>
</dbReference>
<dbReference type="Pfam" id="PF00702">
    <property type="entry name" value="Hydrolase"/>
    <property type="match status" value="1"/>
</dbReference>
<dbReference type="Gene3D" id="3.40.1110.10">
    <property type="entry name" value="Calcium-transporting ATPase, cytoplasmic domain N"/>
    <property type="match status" value="1"/>
</dbReference>
<dbReference type="SFLD" id="SFLDG00002">
    <property type="entry name" value="C1.7:_P-type_atpase_like"/>
    <property type="match status" value="1"/>
</dbReference>
<dbReference type="InterPro" id="IPR023298">
    <property type="entry name" value="ATPase_P-typ_TM_dom_sf"/>
</dbReference>
<evidence type="ECO:0000256" key="1">
    <source>
        <dbReference type="ARBA" id="ARBA00004651"/>
    </source>
</evidence>
<keyword evidence="4 7" id="KW-1133">Transmembrane helix</keyword>
<dbReference type="PRINTS" id="PR00119">
    <property type="entry name" value="CATATPASE"/>
</dbReference>
<evidence type="ECO:0000256" key="3">
    <source>
        <dbReference type="ARBA" id="ARBA00022967"/>
    </source>
</evidence>
<dbReference type="Gene3D" id="3.40.50.1000">
    <property type="entry name" value="HAD superfamily/HAD-like"/>
    <property type="match status" value="1"/>
</dbReference>
<dbReference type="InterPro" id="IPR036412">
    <property type="entry name" value="HAD-like_sf"/>
</dbReference>
<feature type="transmembrane region" description="Helical" evidence="7">
    <location>
        <begin position="631"/>
        <end position="650"/>
    </location>
</feature>
<keyword evidence="10" id="KW-1185">Reference proteome</keyword>
<dbReference type="InterPro" id="IPR023299">
    <property type="entry name" value="ATPase_P-typ_cyto_dom_N"/>
</dbReference>
<evidence type="ECO:0000256" key="2">
    <source>
        <dbReference type="ARBA" id="ARBA00022692"/>
    </source>
</evidence>
<feature type="transmembrane region" description="Helical" evidence="7">
    <location>
        <begin position="267"/>
        <end position="291"/>
    </location>
</feature>
<dbReference type="SFLD" id="SFLDF00027">
    <property type="entry name" value="p-type_atpase"/>
    <property type="match status" value="1"/>
</dbReference>
<feature type="region of interest" description="Disordered" evidence="6">
    <location>
        <begin position="805"/>
        <end position="841"/>
    </location>
</feature>
<dbReference type="InterPro" id="IPR008250">
    <property type="entry name" value="ATPase_P-typ_transduc_dom_A_sf"/>
</dbReference>
<feature type="transmembrane region" description="Helical" evidence="7">
    <location>
        <begin position="747"/>
        <end position="767"/>
    </location>
</feature>
<feature type="transmembrane region" description="Helical" evidence="7">
    <location>
        <begin position="227"/>
        <end position="247"/>
    </location>
</feature>
<comment type="caution">
    <text evidence="9">The sequence shown here is derived from an EMBL/GenBank/DDBJ whole genome shotgun (WGS) entry which is preliminary data.</text>
</comment>
<comment type="subcellular location">
    <subcellularLocation>
        <location evidence="1">Cell membrane</location>
        <topology evidence="1">Multi-pass membrane protein</topology>
    </subcellularLocation>
</comment>
<accession>A0ABQ2AZL9</accession>
<feature type="domain" description="P-type ATPase A" evidence="8">
    <location>
        <begin position="111"/>
        <end position="208"/>
    </location>
</feature>
<dbReference type="NCBIfam" id="TIGR01494">
    <property type="entry name" value="ATPase_P-type"/>
    <property type="match status" value="1"/>
</dbReference>
<organism evidence="9 10">
    <name type="scientific">Arthrobacter liuii</name>
    <dbReference type="NCBI Taxonomy" id="1476996"/>
    <lineage>
        <taxon>Bacteria</taxon>
        <taxon>Bacillati</taxon>
        <taxon>Actinomycetota</taxon>
        <taxon>Actinomycetes</taxon>
        <taxon>Micrococcales</taxon>
        <taxon>Micrococcaceae</taxon>
        <taxon>Arthrobacter</taxon>
    </lineage>
</organism>
<keyword evidence="3" id="KW-1278">Translocase</keyword>
<feature type="transmembrane region" description="Helical" evidence="7">
    <location>
        <begin position="56"/>
        <end position="74"/>
    </location>
</feature>
<feature type="compositionally biased region" description="Basic and acidic residues" evidence="6">
    <location>
        <begin position="823"/>
        <end position="841"/>
    </location>
</feature>
<dbReference type="SUPFAM" id="SSF81653">
    <property type="entry name" value="Calcium ATPase, transduction domain A"/>
    <property type="match status" value="1"/>
</dbReference>
<dbReference type="InterPro" id="IPR059000">
    <property type="entry name" value="ATPase_P-type_domA"/>
</dbReference>
<feature type="transmembrane region" description="Helical" evidence="7">
    <location>
        <begin position="687"/>
        <end position="708"/>
    </location>
</feature>
<proteinExistence type="predicted"/>
<evidence type="ECO:0000313" key="10">
    <source>
        <dbReference type="Proteomes" id="UP000643279"/>
    </source>
</evidence>
<keyword evidence="2 7" id="KW-0812">Transmembrane</keyword>
<evidence type="ECO:0000256" key="5">
    <source>
        <dbReference type="ARBA" id="ARBA00023136"/>
    </source>
</evidence>
<dbReference type="SFLD" id="SFLDS00003">
    <property type="entry name" value="Haloacid_Dehalogenase"/>
    <property type="match status" value="1"/>
</dbReference>
<dbReference type="InterPro" id="IPR044492">
    <property type="entry name" value="P_typ_ATPase_HD_dom"/>
</dbReference>
<dbReference type="PRINTS" id="PR00120">
    <property type="entry name" value="HATPASE"/>
</dbReference>
<evidence type="ECO:0000259" key="8">
    <source>
        <dbReference type="Pfam" id="PF00122"/>
    </source>
</evidence>
<dbReference type="Proteomes" id="UP000643279">
    <property type="component" value="Unassembled WGS sequence"/>
</dbReference>
<keyword evidence="5 7" id="KW-0472">Membrane</keyword>
<sequence length="841" mass="87473">MPIAGENGAPLPGLDLRHARDGLSTAEVRERTDAGRINSAPTATSRSVAEIVRTNVFTLFNGVVGGCFVLLLVLGEWRDALFGLSAVSNSLIGIIQEYRAKRSLDRLAILQAATNTVIRNGARETIPAGELVPGDLVVLTAGDQVTADLVLLGEGPLEVDESLLTGESEPVPKPGGSVLLSGSLILADSGRATVLRVGPDTFAYRLAADARRFSLVTSEIRRGLEKVFAVITWLLLPTALLLTNAQMQNQGGWAGALESGRWIPATVGAIAGIMAMIPLGLLLMTSVAFAVGGLRLAGQKVLIQELAAVEVLARVDVLCLDKTGTLSDGSVVFDAVHDVGSVPASGWRPALEWFGANADASSTAAAIGAAFPVAVPLQEQGAVPFSSARKWSSVTFGPESGASGTWILGAPDTVLGFPGCANAQGMAAALASTGLRTLALAHLAARLPSDAARTGLPPELVPVMLLTFRESIRPDAARTLDYFRQQGVTVKIISGDDPRTVAALARRVGFGAGVAYDARHLPGQPHQLEETVEAQSLFGSVTPSQKRDLVRALRRRGHTVAMTGDGVNDVLALKEADLGIAMDTASPATKAVARLVLLDGRFERLPAVVGEGRRAISNIERVSLVFLSKTVYATVLSVVTGILLLAFPFLPRQLSALDGLTIGLPSFFLALQPGGQRYAPGFLRRSLAFAVPAGFCAAVCVLAVSAYAQSSGDHSLDASQSAATLTLGLVAAWILVMASRPLTGPKFAILAGMYTGLVLLFSLPLTQDFFRVGWPPADLLAFTVGVAIAGCAAIEVIGRFTGRPPHGAGRGETGLGPLTLEPASREADGGNAGHRDGPAST</sequence>
<reference evidence="10" key="1">
    <citation type="journal article" date="2019" name="Int. J. Syst. Evol. Microbiol.">
        <title>The Global Catalogue of Microorganisms (GCM) 10K type strain sequencing project: providing services to taxonomists for standard genome sequencing and annotation.</title>
        <authorList>
            <consortium name="The Broad Institute Genomics Platform"/>
            <consortium name="The Broad Institute Genome Sequencing Center for Infectious Disease"/>
            <person name="Wu L."/>
            <person name="Ma J."/>
        </authorList>
    </citation>
    <scope>NUCLEOTIDE SEQUENCE [LARGE SCALE GENOMIC DNA]</scope>
    <source>
        <strain evidence="10">CGMCC 1.12778</strain>
    </source>
</reference>
<dbReference type="SUPFAM" id="SSF81665">
    <property type="entry name" value="Calcium ATPase, transmembrane domain M"/>
    <property type="match status" value="1"/>
</dbReference>
<name>A0ABQ2AZL9_9MICC</name>
<evidence type="ECO:0000256" key="6">
    <source>
        <dbReference type="SAM" id="MobiDB-lite"/>
    </source>
</evidence>
<feature type="transmembrane region" description="Helical" evidence="7">
    <location>
        <begin position="656"/>
        <end position="675"/>
    </location>
</feature>
<dbReference type="PANTHER" id="PTHR42861">
    <property type="entry name" value="CALCIUM-TRANSPORTING ATPASE"/>
    <property type="match status" value="1"/>
</dbReference>
<dbReference type="Pfam" id="PF00122">
    <property type="entry name" value="E1-E2_ATPase"/>
    <property type="match status" value="1"/>
</dbReference>
<evidence type="ECO:0000256" key="4">
    <source>
        <dbReference type="ARBA" id="ARBA00022989"/>
    </source>
</evidence>
<feature type="transmembrane region" description="Helical" evidence="7">
    <location>
        <begin position="779"/>
        <end position="797"/>
    </location>
</feature>
<dbReference type="SUPFAM" id="SSF56784">
    <property type="entry name" value="HAD-like"/>
    <property type="match status" value="1"/>
</dbReference>
<dbReference type="InterPro" id="IPR001757">
    <property type="entry name" value="P_typ_ATPase"/>
</dbReference>
<protein>
    <submittedName>
        <fullName evidence="9">Magnesium-transporting ATPase</fullName>
    </submittedName>
</protein>
<evidence type="ECO:0000256" key="7">
    <source>
        <dbReference type="SAM" id="Phobius"/>
    </source>
</evidence>
<dbReference type="Gene3D" id="2.70.150.10">
    <property type="entry name" value="Calcium-transporting ATPase, cytoplasmic transduction domain A"/>
    <property type="match status" value="1"/>
</dbReference>